<keyword evidence="2" id="KW-0813">Transport</keyword>
<dbReference type="PRINTS" id="PR00447">
    <property type="entry name" value="NATRESASSCMP"/>
</dbReference>
<dbReference type="KEGG" id="ttm:Tthe_2149"/>
<dbReference type="NCBIfam" id="NF037982">
    <property type="entry name" value="Nramp_1"/>
    <property type="match status" value="1"/>
</dbReference>
<evidence type="ECO:0000256" key="2">
    <source>
        <dbReference type="ARBA" id="ARBA00022448"/>
    </source>
</evidence>
<name>D9TRN1_THETC</name>
<dbReference type="GO" id="GO:0005886">
    <property type="term" value="C:plasma membrane"/>
    <property type="evidence" value="ECO:0007669"/>
    <property type="project" value="TreeGrafter"/>
</dbReference>
<dbReference type="HOGENOM" id="CLU_020088_2_0_9"/>
<accession>D9TRN1</accession>
<feature type="transmembrane region" description="Helical" evidence="6">
    <location>
        <begin position="296"/>
        <end position="325"/>
    </location>
</feature>
<feature type="transmembrane region" description="Helical" evidence="6">
    <location>
        <begin position="199"/>
        <end position="218"/>
    </location>
</feature>
<protein>
    <submittedName>
        <fullName evidence="7">Natural resistance-associated macrophage protein</fullName>
    </submittedName>
</protein>
<dbReference type="Pfam" id="PF01566">
    <property type="entry name" value="Nramp"/>
    <property type="match status" value="1"/>
</dbReference>
<dbReference type="GO" id="GO:0005384">
    <property type="term" value="F:manganese ion transmembrane transporter activity"/>
    <property type="evidence" value="ECO:0007669"/>
    <property type="project" value="TreeGrafter"/>
</dbReference>
<dbReference type="AlphaFoldDB" id="D9TRN1"/>
<keyword evidence="4 6" id="KW-1133">Transmembrane helix</keyword>
<evidence type="ECO:0000256" key="4">
    <source>
        <dbReference type="ARBA" id="ARBA00022989"/>
    </source>
</evidence>
<dbReference type="GeneID" id="93864973"/>
<evidence type="ECO:0000256" key="5">
    <source>
        <dbReference type="ARBA" id="ARBA00023136"/>
    </source>
</evidence>
<keyword evidence="3 6" id="KW-0812">Transmembrane</keyword>
<dbReference type="PANTHER" id="PTHR11706:SF33">
    <property type="entry name" value="NATURAL RESISTANCE-ASSOCIATED MACROPHAGE PROTEIN 2"/>
    <property type="match status" value="1"/>
</dbReference>
<dbReference type="OrthoDB" id="9787548at2"/>
<sequence>MKKLVKIIEDFVKEDRNVVPFVNFLRYVGPGILVTVGFIDPGNWATNVSAGSMYGYKLLWVITLSTVMLIILQHNAAHLGIVTGYCLSEATSIFINNKLSKIILTSAVIASISTSTAELLGTAIALNMLFKIPIKIGAALSALVIFFVLYSNSYKRLEKIIIGFVSLIGLSFLFEVYLVNVNWRTAALSWVIPVIPHNSIVIIMSVLGAVVMPHNLFLHSEIIQSRQWNLQDESVVKKQLKYEFLDTLFSMLIGWAINSAMVLLSAATFYEKGIVVDRLEQAGELLKPIVGSGASIVFAIALLFSGFSSTVTSGMAGGSIFAGIFKEPYNIKDKHTRAGIFISLITALVVIFLVKDSFRVLILSQMILSIQLPITVFTQVYLTSSKRVMKGYANEKFSKAILIFLAIIITVLNVKLLIDTIL</sequence>
<organism evidence="7 8">
    <name type="scientific">Thermoanaerobacterium thermosaccharolyticum (strain ATCC 7956 / DSM 571 / NCIMB 9385 / NCA 3814 / NCTC 13789 / WDCM 00135 / 2032)</name>
    <name type="common">Clostridium thermosaccharolyticum</name>
    <dbReference type="NCBI Taxonomy" id="580327"/>
    <lineage>
        <taxon>Bacteria</taxon>
        <taxon>Bacillati</taxon>
        <taxon>Bacillota</taxon>
        <taxon>Clostridia</taxon>
        <taxon>Thermoanaerobacterales</taxon>
        <taxon>Thermoanaerobacteraceae</taxon>
        <taxon>Thermoanaerobacterium</taxon>
    </lineage>
</organism>
<dbReference type="GO" id="GO:0015086">
    <property type="term" value="F:cadmium ion transmembrane transporter activity"/>
    <property type="evidence" value="ECO:0007669"/>
    <property type="project" value="TreeGrafter"/>
</dbReference>
<proteinExistence type="predicted"/>
<feature type="transmembrane region" description="Helical" evidence="6">
    <location>
        <begin position="132"/>
        <end position="149"/>
    </location>
</feature>
<dbReference type="EMBL" id="CP002171">
    <property type="protein sequence ID" value="ADL69626.1"/>
    <property type="molecule type" value="Genomic_DNA"/>
</dbReference>
<evidence type="ECO:0000256" key="3">
    <source>
        <dbReference type="ARBA" id="ARBA00022692"/>
    </source>
</evidence>
<evidence type="ECO:0000256" key="6">
    <source>
        <dbReference type="SAM" id="Phobius"/>
    </source>
</evidence>
<gene>
    <name evidence="7" type="ordered locus">Tthe_2149</name>
</gene>
<evidence type="ECO:0000313" key="8">
    <source>
        <dbReference type="Proteomes" id="UP000001626"/>
    </source>
</evidence>
<feature type="transmembrane region" description="Helical" evidence="6">
    <location>
        <begin position="59"/>
        <end position="81"/>
    </location>
</feature>
<feature type="transmembrane region" description="Helical" evidence="6">
    <location>
        <begin position="21"/>
        <end position="39"/>
    </location>
</feature>
<dbReference type="PANTHER" id="PTHR11706">
    <property type="entry name" value="SOLUTE CARRIER PROTEIN FAMILY 11 MEMBER"/>
    <property type="match status" value="1"/>
</dbReference>
<feature type="transmembrane region" description="Helical" evidence="6">
    <location>
        <begin position="161"/>
        <end position="179"/>
    </location>
</feature>
<evidence type="ECO:0000256" key="1">
    <source>
        <dbReference type="ARBA" id="ARBA00004141"/>
    </source>
</evidence>
<comment type="subcellular location">
    <subcellularLocation>
        <location evidence="1">Membrane</location>
        <topology evidence="1">Multi-pass membrane protein</topology>
    </subcellularLocation>
</comment>
<keyword evidence="5 6" id="KW-0472">Membrane</keyword>
<feature type="transmembrane region" description="Helical" evidence="6">
    <location>
        <begin position="360"/>
        <end position="380"/>
    </location>
</feature>
<feature type="transmembrane region" description="Helical" evidence="6">
    <location>
        <begin position="400"/>
        <end position="418"/>
    </location>
</feature>
<feature type="transmembrane region" description="Helical" evidence="6">
    <location>
        <begin position="337"/>
        <end position="354"/>
    </location>
</feature>
<dbReference type="GO" id="GO:0034755">
    <property type="term" value="P:iron ion transmembrane transport"/>
    <property type="evidence" value="ECO:0007669"/>
    <property type="project" value="TreeGrafter"/>
</dbReference>
<dbReference type="InterPro" id="IPR001046">
    <property type="entry name" value="NRAMP_fam"/>
</dbReference>
<dbReference type="eggNOG" id="COG1914">
    <property type="taxonomic scope" value="Bacteria"/>
</dbReference>
<feature type="transmembrane region" description="Helical" evidence="6">
    <location>
        <begin position="102"/>
        <end position="126"/>
    </location>
</feature>
<reference evidence="7 8" key="1">
    <citation type="submission" date="2010-08" db="EMBL/GenBank/DDBJ databases">
        <title>Complete sequence of Thermoanaerobacterium thermosaccharolyticum DSM 571.</title>
        <authorList>
            <consortium name="US DOE Joint Genome Institute"/>
            <person name="Lucas S."/>
            <person name="Copeland A."/>
            <person name="Lapidus A."/>
            <person name="Cheng J.-F."/>
            <person name="Bruce D."/>
            <person name="Goodwin L."/>
            <person name="Pitluck S."/>
            <person name="Teshima H."/>
            <person name="Detter J.C."/>
            <person name="Han C."/>
            <person name="Tapia R."/>
            <person name="Land M."/>
            <person name="Hauser L."/>
            <person name="Chang Y.-J."/>
            <person name="Jeffries C."/>
            <person name="Kyrpides N."/>
            <person name="Ivanova N."/>
            <person name="Mikhailova N."/>
            <person name="Hemme C.L."/>
            <person name="Woyke T."/>
        </authorList>
    </citation>
    <scope>NUCLEOTIDE SEQUENCE [LARGE SCALE GENOMIC DNA]</scope>
    <source>
        <strain evidence="8">ATCC 7956 / DSM 571 / NCIMB 9385 / NCA 3814 / NCTC 13789 / WDCM 00135 / 2032</strain>
    </source>
</reference>
<evidence type="ECO:0000313" key="7">
    <source>
        <dbReference type="EMBL" id="ADL69626.1"/>
    </source>
</evidence>
<keyword evidence="8" id="KW-1185">Reference proteome</keyword>
<dbReference type="STRING" id="580327.Tthe_2149"/>
<dbReference type="Proteomes" id="UP000001626">
    <property type="component" value="Chromosome"/>
</dbReference>
<dbReference type="RefSeq" id="WP_013298590.1">
    <property type="nucleotide sequence ID" value="NC_014410.1"/>
</dbReference>
<feature type="transmembrane region" description="Helical" evidence="6">
    <location>
        <begin position="247"/>
        <end position="270"/>
    </location>
</feature>